<dbReference type="InterPro" id="IPR037238">
    <property type="entry name" value="YbiA-like_sf"/>
</dbReference>
<sequence>MTIRFFSKSDRYREFSNFAPYPIEVDGVLWPTVEHYYQAQKFADPELRERARQMPKAAAVKGLARKHQAKIRPDWDRIKDTVMDRALRAKFAQHRDLRALLLGTGDEAIAEAAPKDYYWGIGENGTGQNKLGEMLMRLRVELRGSATTHPSSEAPLFAWLGPFVRFAEWGTAGYARNIRRRLTIVNVMAMMIAVSSLGYAGMFAVFGVDEYWPLIVANFLLVAVALMAPLAHRFGDVAAALLICAAEYMTLFFFVRELGRDSGIQLNYIVVAAVAFAICGMAHIRLVVGAVAVGLALHLAAWFLYPPGSARIDADPFLLHNLYVSSAATTFTIIALIVGYAFTMADRARAEADSLLANILPEAIAERLKARPGERVADAVPQASVLFSDLVGFTALAQELGAARTVAILDHVVTEFDRLAAAHGVEKIKTIGDGYMAVAGVSQPQHDHVHRLARMALGLPGLVARLSETHGVVLKIRIGIAGGPVMAGVIGADKFSYDVWGETVNLASRLESHGLPGEIQVSGAVRDALGDGFLFEARGEIEVKGVGRLETWLLKEERVANQGAAS</sequence>
<evidence type="ECO:0000256" key="1">
    <source>
        <dbReference type="ARBA" id="ARBA00000022"/>
    </source>
</evidence>
<dbReference type="InterPro" id="IPR001054">
    <property type="entry name" value="A/G_cyclase"/>
</dbReference>
<dbReference type="RefSeq" id="WP_083239448.1">
    <property type="nucleotide sequence ID" value="NZ_LPWF01000033.1"/>
</dbReference>
<dbReference type="NCBIfam" id="TIGR02464">
    <property type="entry name" value="ribofla_fusion"/>
    <property type="match status" value="1"/>
</dbReference>
<dbReference type="CDD" id="cd15457">
    <property type="entry name" value="NADAR"/>
    <property type="match status" value="1"/>
</dbReference>
<keyword evidence="5" id="KW-0547">Nucleotide-binding</keyword>
<comment type="catalytic activity">
    <reaction evidence="1">
        <text>5-amino-6-(5-phospho-D-ribosylamino)uracil + H2O = 5,6-diaminouracil + D-ribose 5-phosphate</text>
        <dbReference type="Rhea" id="RHEA:55020"/>
        <dbReference type="ChEBI" id="CHEBI:15377"/>
        <dbReference type="ChEBI" id="CHEBI:46252"/>
        <dbReference type="ChEBI" id="CHEBI:58453"/>
        <dbReference type="ChEBI" id="CHEBI:78346"/>
    </reaction>
</comment>
<feature type="transmembrane region" description="Helical" evidence="10">
    <location>
        <begin position="286"/>
        <end position="305"/>
    </location>
</feature>
<dbReference type="Pfam" id="PF20967">
    <property type="entry name" value="MASE7"/>
    <property type="match status" value="1"/>
</dbReference>
<keyword evidence="13" id="KW-1185">Reference proteome</keyword>
<dbReference type="InterPro" id="IPR050401">
    <property type="entry name" value="Cyclic_nucleotide_synthase"/>
</dbReference>
<dbReference type="Gene3D" id="1.10.357.40">
    <property type="entry name" value="YbiA-like"/>
    <property type="match status" value="1"/>
</dbReference>
<keyword evidence="7 10" id="KW-0472">Membrane</keyword>
<protein>
    <recommendedName>
        <fullName evidence="11">Guanylate cyclase domain-containing protein</fullName>
    </recommendedName>
</protein>
<dbReference type="PANTHER" id="PTHR11920">
    <property type="entry name" value="GUANYLYL CYCLASE"/>
    <property type="match status" value="1"/>
</dbReference>
<dbReference type="Proteomes" id="UP000094472">
    <property type="component" value="Unassembled WGS sequence"/>
</dbReference>
<keyword evidence="4 10" id="KW-0812">Transmembrane</keyword>
<dbReference type="OrthoDB" id="315417at2"/>
<feature type="domain" description="Guanylate cyclase" evidence="11">
    <location>
        <begin position="384"/>
        <end position="511"/>
    </location>
</feature>
<dbReference type="Pfam" id="PF08719">
    <property type="entry name" value="NADAR"/>
    <property type="match status" value="1"/>
</dbReference>
<dbReference type="InterPro" id="IPR012816">
    <property type="entry name" value="NADAR"/>
</dbReference>
<feature type="transmembrane region" description="Helical" evidence="10">
    <location>
        <begin position="211"/>
        <end position="230"/>
    </location>
</feature>
<evidence type="ECO:0000256" key="3">
    <source>
        <dbReference type="ARBA" id="ARBA00004370"/>
    </source>
</evidence>
<evidence type="ECO:0000259" key="11">
    <source>
        <dbReference type="PROSITE" id="PS50125"/>
    </source>
</evidence>
<dbReference type="GO" id="GO:0000166">
    <property type="term" value="F:nucleotide binding"/>
    <property type="evidence" value="ECO:0007669"/>
    <property type="project" value="UniProtKB-KW"/>
</dbReference>
<evidence type="ECO:0000256" key="9">
    <source>
        <dbReference type="RuleBase" id="RU000405"/>
    </source>
</evidence>
<dbReference type="STRING" id="1774969.AUC69_02100"/>
<dbReference type="Pfam" id="PF00211">
    <property type="entry name" value="Guanylate_cyc"/>
    <property type="match status" value="1"/>
</dbReference>
<evidence type="ECO:0000256" key="4">
    <source>
        <dbReference type="ARBA" id="ARBA00022692"/>
    </source>
</evidence>
<feature type="transmembrane region" description="Helical" evidence="10">
    <location>
        <begin position="262"/>
        <end position="279"/>
    </location>
</feature>
<comment type="catalytic activity">
    <reaction evidence="2">
        <text>2,5-diamino-6-hydroxy-4-(5-phosphoribosylamino)-pyrimidine + H2O = 2,5,6-triamino-4-hydroxypyrimidine + D-ribose 5-phosphate</text>
        <dbReference type="Rhea" id="RHEA:23436"/>
        <dbReference type="ChEBI" id="CHEBI:15377"/>
        <dbReference type="ChEBI" id="CHEBI:58614"/>
        <dbReference type="ChEBI" id="CHEBI:78346"/>
        <dbReference type="ChEBI" id="CHEBI:137796"/>
    </reaction>
</comment>
<dbReference type="InterPro" id="IPR048432">
    <property type="entry name" value="MASE7"/>
</dbReference>
<gene>
    <name evidence="12" type="ORF">AUC69_02100</name>
</gene>
<keyword evidence="8 9" id="KW-0456">Lyase</keyword>
<dbReference type="CDD" id="cd07302">
    <property type="entry name" value="CHD"/>
    <property type="match status" value="1"/>
</dbReference>
<evidence type="ECO:0000256" key="10">
    <source>
        <dbReference type="SAM" id="Phobius"/>
    </source>
</evidence>
<dbReference type="SUPFAM" id="SSF143990">
    <property type="entry name" value="YbiA-like"/>
    <property type="match status" value="1"/>
</dbReference>
<dbReference type="PROSITE" id="PS50125">
    <property type="entry name" value="GUANYLATE_CYCLASE_2"/>
    <property type="match status" value="1"/>
</dbReference>
<evidence type="ECO:0000256" key="2">
    <source>
        <dbReference type="ARBA" id="ARBA00000751"/>
    </source>
</evidence>
<dbReference type="AlphaFoldDB" id="A0A1E3VR87"/>
<evidence type="ECO:0000313" key="12">
    <source>
        <dbReference type="EMBL" id="ODR96033.1"/>
    </source>
</evidence>
<comment type="caution">
    <text evidence="12">The sequence shown here is derived from an EMBL/GenBank/DDBJ whole genome shotgun (WGS) entry which is preliminary data.</text>
</comment>
<organism evidence="12 13">
    <name type="scientific">Methyloceanibacter superfactus</name>
    <dbReference type="NCBI Taxonomy" id="1774969"/>
    <lineage>
        <taxon>Bacteria</taxon>
        <taxon>Pseudomonadati</taxon>
        <taxon>Pseudomonadota</taxon>
        <taxon>Alphaproteobacteria</taxon>
        <taxon>Hyphomicrobiales</taxon>
        <taxon>Hyphomicrobiaceae</taxon>
        <taxon>Methyloceanibacter</taxon>
    </lineage>
</organism>
<comment type="subcellular location">
    <subcellularLocation>
        <location evidence="3">Membrane</location>
    </subcellularLocation>
</comment>
<evidence type="ECO:0000256" key="7">
    <source>
        <dbReference type="ARBA" id="ARBA00023136"/>
    </source>
</evidence>
<dbReference type="Gene3D" id="3.30.70.1230">
    <property type="entry name" value="Nucleotide cyclase"/>
    <property type="match status" value="1"/>
</dbReference>
<dbReference type="GO" id="GO:0004016">
    <property type="term" value="F:adenylate cyclase activity"/>
    <property type="evidence" value="ECO:0007669"/>
    <property type="project" value="UniProtKB-ARBA"/>
</dbReference>
<keyword evidence="6 10" id="KW-1133">Transmembrane helix</keyword>
<dbReference type="GO" id="GO:0009190">
    <property type="term" value="P:cyclic nucleotide biosynthetic process"/>
    <property type="evidence" value="ECO:0007669"/>
    <property type="project" value="InterPro"/>
</dbReference>
<evidence type="ECO:0000313" key="13">
    <source>
        <dbReference type="Proteomes" id="UP000094472"/>
    </source>
</evidence>
<evidence type="ECO:0000256" key="8">
    <source>
        <dbReference type="ARBA" id="ARBA00023239"/>
    </source>
</evidence>
<feature type="transmembrane region" description="Helical" evidence="10">
    <location>
        <begin position="237"/>
        <end position="256"/>
    </location>
</feature>
<accession>A0A1E3VR87</accession>
<name>A0A1E3VR87_9HYPH</name>
<proteinExistence type="inferred from homology"/>
<dbReference type="PROSITE" id="PS00452">
    <property type="entry name" value="GUANYLATE_CYCLASE_1"/>
    <property type="match status" value="1"/>
</dbReference>
<evidence type="ECO:0000256" key="5">
    <source>
        <dbReference type="ARBA" id="ARBA00022741"/>
    </source>
</evidence>
<feature type="transmembrane region" description="Helical" evidence="10">
    <location>
        <begin position="317"/>
        <end position="342"/>
    </location>
</feature>
<dbReference type="GO" id="GO:0016020">
    <property type="term" value="C:membrane"/>
    <property type="evidence" value="ECO:0007669"/>
    <property type="project" value="UniProtKB-SubCell"/>
</dbReference>
<dbReference type="SMART" id="SM00044">
    <property type="entry name" value="CYCc"/>
    <property type="match status" value="1"/>
</dbReference>
<dbReference type="InterPro" id="IPR029787">
    <property type="entry name" value="Nucleotide_cyclase"/>
</dbReference>
<comment type="similarity">
    <text evidence="9">Belongs to the adenylyl cyclase class-4/guanylyl cyclase family.</text>
</comment>
<dbReference type="InterPro" id="IPR018297">
    <property type="entry name" value="A/G_cyclase_CS"/>
</dbReference>
<dbReference type="GO" id="GO:0035556">
    <property type="term" value="P:intracellular signal transduction"/>
    <property type="evidence" value="ECO:0007669"/>
    <property type="project" value="InterPro"/>
</dbReference>
<dbReference type="EMBL" id="LPWF01000033">
    <property type="protein sequence ID" value="ODR96033.1"/>
    <property type="molecule type" value="Genomic_DNA"/>
</dbReference>
<evidence type="ECO:0000256" key="6">
    <source>
        <dbReference type="ARBA" id="ARBA00022989"/>
    </source>
</evidence>
<dbReference type="PANTHER" id="PTHR11920:SF335">
    <property type="entry name" value="GUANYLATE CYCLASE"/>
    <property type="match status" value="1"/>
</dbReference>
<feature type="transmembrane region" description="Helical" evidence="10">
    <location>
        <begin position="184"/>
        <end position="205"/>
    </location>
</feature>
<reference evidence="12 13" key="1">
    <citation type="journal article" date="2016" name="Environ. Microbiol.">
        <title>New Methyloceanibacter diversity from North Sea sediments includes methanotroph containing solely the soluble methane monooxygenase.</title>
        <authorList>
            <person name="Vekeman B."/>
            <person name="Kerckhof F.M."/>
            <person name="Cremers G."/>
            <person name="de Vos P."/>
            <person name="Vandamme P."/>
            <person name="Boon N."/>
            <person name="Op den Camp H.J."/>
            <person name="Heylen K."/>
        </authorList>
    </citation>
    <scope>NUCLEOTIDE SEQUENCE [LARGE SCALE GENOMIC DNA]</scope>
    <source>
        <strain evidence="12 13">R-67175</strain>
    </source>
</reference>
<dbReference type="SUPFAM" id="SSF55073">
    <property type="entry name" value="Nucleotide cyclase"/>
    <property type="match status" value="1"/>
</dbReference>